<dbReference type="Gene3D" id="1.20.1560.10">
    <property type="entry name" value="ABC transporter type 1, transmembrane domain"/>
    <property type="match status" value="1"/>
</dbReference>
<keyword evidence="4" id="KW-0067">ATP-binding</keyword>
<keyword evidence="6 8" id="KW-0472">Membrane</keyword>
<feature type="transmembrane region" description="Helical" evidence="8">
    <location>
        <begin position="147"/>
        <end position="167"/>
    </location>
</feature>
<evidence type="ECO:0000259" key="10">
    <source>
        <dbReference type="PROSITE" id="PS50929"/>
    </source>
</evidence>
<evidence type="ECO:0000313" key="11">
    <source>
        <dbReference type="EMBL" id="MDQ5769859.1"/>
    </source>
</evidence>
<feature type="transmembrane region" description="Helical" evidence="8">
    <location>
        <begin position="252"/>
        <end position="280"/>
    </location>
</feature>
<sequence>MSNENKSKPHKPDPAITAALKGWKTHSGFWLKAAVAIGLTSGLLLIAQAWLLANVVNAVVFAQAALADVMPSLWGLLALFLLRAGLAWASEQAAFHAAVQVKLAIRAQLYQKVQQLGPAWLTGERSGDLLNTLSDGVEALEAYYARYIPAMSLMALVPLAVLVFVFANDWLSAVVMLVTAPLIPVFMILIGKGTEKRNQQQWQQLARMSAHFLDVIQGLTTLKLFNASRREAQVVAQISDQYRQSTMSVLRVAFLSSFALEFFATVSIAIVAVLIGFRLFWGEMEFLYGFFVLLLAPEFYLPLRNMGTQYHARMAAIGAAEKMVGILEEKNEETPPNLPLSGEGQENRVPLSSSPDKGRLGGVSFRSLSFTYPDARTALSNLSLDIHPNETLAIVGASGAGKTTLINLLMGFLQPQSGQILIGTTPLTNISPDAWRKQLAWLPQKPQLFPGTVADNIRLGNPTATLAQVQAAAEQAYAAEFIVKLPQGYDTLIGEAGQGLSGGQVQRIALARAFLKDAPLVILDEATANLDHASETLVQAGVERLAQGRTLLMIAHRLRTVQTADRIVVLDQGQVSAIGTHAELLVSSPLYRQMQAAYGGEA</sequence>
<comment type="subcellular location">
    <subcellularLocation>
        <location evidence="1">Cell membrane</location>
        <topology evidence="1">Multi-pass membrane protein</topology>
    </subcellularLocation>
</comment>
<dbReference type="PANTHER" id="PTHR24221">
    <property type="entry name" value="ATP-BINDING CASSETTE SUB-FAMILY B"/>
    <property type="match status" value="1"/>
</dbReference>
<proteinExistence type="predicted"/>
<keyword evidence="12" id="KW-1185">Reference proteome</keyword>
<evidence type="ECO:0000256" key="2">
    <source>
        <dbReference type="ARBA" id="ARBA00022692"/>
    </source>
</evidence>
<dbReference type="CDD" id="cd18584">
    <property type="entry name" value="ABC_6TM_AarD_CydD"/>
    <property type="match status" value="1"/>
</dbReference>
<accession>A0ABU0YAQ4</accession>
<feature type="transmembrane region" description="Helical" evidence="8">
    <location>
        <begin position="173"/>
        <end position="191"/>
    </location>
</feature>
<gene>
    <name evidence="11" type="primary">cydD</name>
    <name evidence="11" type="ORF">RCC75_15050</name>
</gene>
<name>A0ABU0YAQ4_9GAMM</name>
<dbReference type="PROSITE" id="PS50893">
    <property type="entry name" value="ABC_TRANSPORTER_2"/>
    <property type="match status" value="1"/>
</dbReference>
<evidence type="ECO:0000259" key="9">
    <source>
        <dbReference type="PROSITE" id="PS50893"/>
    </source>
</evidence>
<dbReference type="Pfam" id="PF00005">
    <property type="entry name" value="ABC_tran"/>
    <property type="match status" value="1"/>
</dbReference>
<dbReference type="InterPro" id="IPR027417">
    <property type="entry name" value="P-loop_NTPase"/>
</dbReference>
<dbReference type="InterPro" id="IPR011527">
    <property type="entry name" value="ABC1_TM_dom"/>
</dbReference>
<feature type="domain" description="ABC transmembrane type-1" evidence="10">
    <location>
        <begin position="33"/>
        <end position="315"/>
    </location>
</feature>
<keyword evidence="3" id="KW-0547">Nucleotide-binding</keyword>
<dbReference type="InterPro" id="IPR003439">
    <property type="entry name" value="ABC_transporter-like_ATP-bd"/>
</dbReference>
<dbReference type="Gene3D" id="3.40.50.300">
    <property type="entry name" value="P-loop containing nucleotide triphosphate hydrolases"/>
    <property type="match status" value="1"/>
</dbReference>
<evidence type="ECO:0000256" key="1">
    <source>
        <dbReference type="ARBA" id="ARBA00004651"/>
    </source>
</evidence>
<dbReference type="Proteomes" id="UP001223336">
    <property type="component" value="Unassembled WGS sequence"/>
</dbReference>
<comment type="caution">
    <text evidence="11">The sequence shown here is derived from an EMBL/GenBank/DDBJ whole genome shotgun (WGS) entry which is preliminary data.</text>
</comment>
<dbReference type="SUPFAM" id="SSF52540">
    <property type="entry name" value="P-loop containing nucleoside triphosphate hydrolases"/>
    <property type="match status" value="1"/>
</dbReference>
<dbReference type="EMBL" id="JAVFKN010000022">
    <property type="protein sequence ID" value="MDQ5769859.1"/>
    <property type="molecule type" value="Genomic_DNA"/>
</dbReference>
<feature type="region of interest" description="Disordered" evidence="7">
    <location>
        <begin position="331"/>
        <end position="356"/>
    </location>
</feature>
<dbReference type="PROSITE" id="PS50929">
    <property type="entry name" value="ABC_TM1F"/>
    <property type="match status" value="1"/>
</dbReference>
<keyword evidence="2 8" id="KW-0812">Transmembrane</keyword>
<feature type="transmembrane region" description="Helical" evidence="8">
    <location>
        <begin position="286"/>
        <end position="303"/>
    </location>
</feature>
<evidence type="ECO:0000256" key="3">
    <source>
        <dbReference type="ARBA" id="ARBA00022741"/>
    </source>
</evidence>
<evidence type="ECO:0000256" key="4">
    <source>
        <dbReference type="ARBA" id="ARBA00022840"/>
    </source>
</evidence>
<organism evidence="11 12">
    <name type="scientific">Thiothrix subterranea</name>
    <dbReference type="NCBI Taxonomy" id="2735563"/>
    <lineage>
        <taxon>Bacteria</taxon>
        <taxon>Pseudomonadati</taxon>
        <taxon>Pseudomonadota</taxon>
        <taxon>Gammaproteobacteria</taxon>
        <taxon>Thiotrichales</taxon>
        <taxon>Thiotrichaceae</taxon>
        <taxon>Thiothrix</taxon>
    </lineage>
</organism>
<evidence type="ECO:0000256" key="8">
    <source>
        <dbReference type="SAM" id="Phobius"/>
    </source>
</evidence>
<dbReference type="SMART" id="SM00382">
    <property type="entry name" value="AAA"/>
    <property type="match status" value="1"/>
</dbReference>
<keyword evidence="5 8" id="KW-1133">Transmembrane helix</keyword>
<feature type="transmembrane region" description="Helical" evidence="8">
    <location>
        <begin position="58"/>
        <end position="82"/>
    </location>
</feature>
<feature type="transmembrane region" description="Helical" evidence="8">
    <location>
        <begin position="29"/>
        <end position="52"/>
    </location>
</feature>
<dbReference type="InterPro" id="IPR039421">
    <property type="entry name" value="Type_1_exporter"/>
</dbReference>
<dbReference type="InterPro" id="IPR003593">
    <property type="entry name" value="AAA+_ATPase"/>
</dbReference>
<protein>
    <submittedName>
        <fullName evidence="11">Thiol reductant ABC exporter subunit CydD</fullName>
    </submittedName>
</protein>
<dbReference type="InterPro" id="IPR014216">
    <property type="entry name" value="ABC_transptr_CydD"/>
</dbReference>
<evidence type="ECO:0000256" key="7">
    <source>
        <dbReference type="SAM" id="MobiDB-lite"/>
    </source>
</evidence>
<feature type="domain" description="ABC transporter" evidence="9">
    <location>
        <begin position="363"/>
        <end position="597"/>
    </location>
</feature>
<dbReference type="InterPro" id="IPR036640">
    <property type="entry name" value="ABC1_TM_sf"/>
</dbReference>
<evidence type="ECO:0000313" key="12">
    <source>
        <dbReference type="Proteomes" id="UP001223336"/>
    </source>
</evidence>
<dbReference type="PANTHER" id="PTHR24221:SF590">
    <property type="entry name" value="COMPONENT LINKED WITH THE ASSEMBLY OF CYTOCHROME' TRANSPORT TRANSMEMBRANE ATP-BINDING PROTEIN ABC TRANSPORTER CYDD-RELATED"/>
    <property type="match status" value="1"/>
</dbReference>
<dbReference type="SUPFAM" id="SSF90123">
    <property type="entry name" value="ABC transporter transmembrane region"/>
    <property type="match status" value="1"/>
</dbReference>
<dbReference type="NCBIfam" id="TIGR02857">
    <property type="entry name" value="CydD"/>
    <property type="match status" value="1"/>
</dbReference>
<evidence type="ECO:0000256" key="5">
    <source>
        <dbReference type="ARBA" id="ARBA00022989"/>
    </source>
</evidence>
<reference evidence="11 12" key="1">
    <citation type="submission" date="2023-08" db="EMBL/GenBank/DDBJ databases">
        <title>New molecular markers tilS and rpoB for phylogenetic and monitoring studies of the genus Thiothrix biodiversity.</title>
        <authorList>
            <person name="Ravin N.V."/>
            <person name="Smolyakov D."/>
            <person name="Markov N.D."/>
            <person name="Beletsky A.V."/>
            <person name="Mardanov A.V."/>
            <person name="Rudenko T.S."/>
            <person name="Grabovich M.Y."/>
        </authorList>
    </citation>
    <scope>NUCLEOTIDE SEQUENCE [LARGE SCALE GENOMIC DNA]</scope>
    <source>
        <strain evidence="11 12">H33</strain>
    </source>
</reference>
<dbReference type="Pfam" id="PF00664">
    <property type="entry name" value="ABC_membrane"/>
    <property type="match status" value="1"/>
</dbReference>
<evidence type="ECO:0000256" key="6">
    <source>
        <dbReference type="ARBA" id="ARBA00023136"/>
    </source>
</evidence>
<dbReference type="RefSeq" id="WP_308135671.1">
    <property type="nucleotide sequence ID" value="NZ_JAVFKN010000022.1"/>
</dbReference>